<feature type="domain" description="Zeta toxin" evidence="3">
    <location>
        <begin position="17"/>
        <end position="210"/>
    </location>
</feature>
<gene>
    <name evidence="4" type="ORF">IAD20_06905</name>
</gene>
<organism evidence="4 5">
    <name type="scientific">Candidatus Scatocola faecipullorum</name>
    <dbReference type="NCBI Taxonomy" id="2840917"/>
    <lineage>
        <taxon>Bacteria</taxon>
        <taxon>Pseudomonadati</taxon>
        <taxon>Pseudomonadota</taxon>
        <taxon>Alphaproteobacteria</taxon>
        <taxon>Rhodospirillales</taxon>
        <taxon>Rhodospirillaceae</taxon>
        <taxon>Rhodospirillaceae incertae sedis</taxon>
        <taxon>Candidatus Scatocola</taxon>
    </lineage>
</organism>
<evidence type="ECO:0000259" key="3">
    <source>
        <dbReference type="Pfam" id="PF06414"/>
    </source>
</evidence>
<proteinExistence type="predicted"/>
<dbReference type="InterPro" id="IPR027417">
    <property type="entry name" value="P-loop_NTPase"/>
</dbReference>
<evidence type="ECO:0000256" key="2">
    <source>
        <dbReference type="ARBA" id="ARBA00022840"/>
    </source>
</evidence>
<dbReference type="Proteomes" id="UP000824107">
    <property type="component" value="Unassembled WGS sequence"/>
</dbReference>
<accession>A0A9D1SB09</accession>
<dbReference type="InterPro" id="IPR010488">
    <property type="entry name" value="Zeta_toxin_domain"/>
</dbReference>
<evidence type="ECO:0000313" key="4">
    <source>
        <dbReference type="EMBL" id="HIU53794.1"/>
    </source>
</evidence>
<evidence type="ECO:0000256" key="1">
    <source>
        <dbReference type="ARBA" id="ARBA00022741"/>
    </source>
</evidence>
<keyword evidence="2" id="KW-0067">ATP-binding</keyword>
<dbReference type="Pfam" id="PF06414">
    <property type="entry name" value="Zeta_toxin"/>
    <property type="match status" value="1"/>
</dbReference>
<protein>
    <submittedName>
        <fullName evidence="4">Zeta toxin family protein</fullName>
    </submittedName>
</protein>
<comment type="caution">
    <text evidence="4">The sequence shown here is derived from an EMBL/GenBank/DDBJ whole genome shotgun (WGS) entry which is preliminary data.</text>
</comment>
<evidence type="ECO:0000313" key="5">
    <source>
        <dbReference type="Proteomes" id="UP000824107"/>
    </source>
</evidence>
<sequence length="273" mass="32031">MEKNEHFIQVCNYFFTGKQQVPAGEQPRLIFVFGSPGAGKSTNIKPLLLKSFQTSPACLEVDELKAFLPEGEERNPQMADEWFNRIVDEAVKLRYNLVIFRLRNMLLPGQTARILRHAREHGYQTEVDILALDRRRSTLGMIHRYEQALENQNKSAPKDVVNYPRRPEFAKHFILFKALPVVTGLCEKSKLVDKINVYDRQGNRLAWQNKISGTRSELSPSQALRQERKRRWLLCEKARYQLQRREDIEKMKRRRSAFRELWTAKILTSLFGK</sequence>
<dbReference type="Gene3D" id="3.40.50.300">
    <property type="entry name" value="P-loop containing nucleotide triphosphate hydrolases"/>
    <property type="match status" value="1"/>
</dbReference>
<dbReference type="GO" id="GO:0005524">
    <property type="term" value="F:ATP binding"/>
    <property type="evidence" value="ECO:0007669"/>
    <property type="project" value="UniProtKB-KW"/>
</dbReference>
<name>A0A9D1SB09_9PROT</name>
<keyword evidence="1" id="KW-0547">Nucleotide-binding</keyword>
<reference evidence="4" key="2">
    <citation type="journal article" date="2021" name="PeerJ">
        <title>Extensive microbial diversity within the chicken gut microbiome revealed by metagenomics and culture.</title>
        <authorList>
            <person name="Gilroy R."/>
            <person name="Ravi A."/>
            <person name="Getino M."/>
            <person name="Pursley I."/>
            <person name="Horton D.L."/>
            <person name="Alikhan N.F."/>
            <person name="Baker D."/>
            <person name="Gharbi K."/>
            <person name="Hall N."/>
            <person name="Watson M."/>
            <person name="Adriaenssens E.M."/>
            <person name="Foster-Nyarko E."/>
            <person name="Jarju S."/>
            <person name="Secka A."/>
            <person name="Antonio M."/>
            <person name="Oren A."/>
            <person name="Chaudhuri R.R."/>
            <person name="La Ragione R."/>
            <person name="Hildebrand F."/>
            <person name="Pallen M.J."/>
        </authorList>
    </citation>
    <scope>NUCLEOTIDE SEQUENCE</scope>
    <source>
        <strain evidence="4">ChiW3-316</strain>
    </source>
</reference>
<reference evidence="4" key="1">
    <citation type="submission" date="2020-10" db="EMBL/GenBank/DDBJ databases">
        <authorList>
            <person name="Gilroy R."/>
        </authorList>
    </citation>
    <scope>NUCLEOTIDE SEQUENCE</scope>
    <source>
        <strain evidence="4">ChiW3-316</strain>
    </source>
</reference>
<dbReference type="AlphaFoldDB" id="A0A9D1SB09"/>
<dbReference type="EMBL" id="DVNC01000049">
    <property type="protein sequence ID" value="HIU53794.1"/>
    <property type="molecule type" value="Genomic_DNA"/>
</dbReference>
<dbReference type="GO" id="GO:0016301">
    <property type="term" value="F:kinase activity"/>
    <property type="evidence" value="ECO:0007669"/>
    <property type="project" value="InterPro"/>
</dbReference>
<dbReference type="SUPFAM" id="SSF52540">
    <property type="entry name" value="P-loop containing nucleoside triphosphate hydrolases"/>
    <property type="match status" value="1"/>
</dbReference>